<protein>
    <recommendedName>
        <fullName evidence="10">Photosynthetic NDH subcomplex L 2</fullName>
    </recommendedName>
</protein>
<dbReference type="InterPro" id="IPR023222">
    <property type="entry name" value="PsbQ-like_dom_sf"/>
</dbReference>
<reference evidence="8" key="1">
    <citation type="submission" date="2017-07" db="EMBL/GenBank/DDBJ databases">
        <title>Taro Niue Genome Assembly and Annotation.</title>
        <authorList>
            <person name="Atibalentja N."/>
            <person name="Keating K."/>
            <person name="Fields C.J."/>
        </authorList>
    </citation>
    <scope>NUCLEOTIDE SEQUENCE</scope>
    <source>
        <strain evidence="8">Niue_2</strain>
        <tissue evidence="8">Leaf</tissue>
    </source>
</reference>
<dbReference type="InterPro" id="IPR008797">
    <property type="entry name" value="PSII_PsbQ"/>
</dbReference>
<evidence type="ECO:0000313" key="9">
    <source>
        <dbReference type="Proteomes" id="UP000652761"/>
    </source>
</evidence>
<dbReference type="GO" id="GO:0009767">
    <property type="term" value="P:photosynthetic electron transport chain"/>
    <property type="evidence" value="ECO:0007669"/>
    <property type="project" value="TreeGrafter"/>
</dbReference>
<dbReference type="Pfam" id="PF05757">
    <property type="entry name" value="PsbQ"/>
    <property type="match status" value="1"/>
</dbReference>
<keyword evidence="9" id="KW-1185">Reference proteome</keyword>
<organism evidence="8 9">
    <name type="scientific">Colocasia esculenta</name>
    <name type="common">Wild taro</name>
    <name type="synonym">Arum esculentum</name>
    <dbReference type="NCBI Taxonomy" id="4460"/>
    <lineage>
        <taxon>Eukaryota</taxon>
        <taxon>Viridiplantae</taxon>
        <taxon>Streptophyta</taxon>
        <taxon>Embryophyta</taxon>
        <taxon>Tracheophyta</taxon>
        <taxon>Spermatophyta</taxon>
        <taxon>Magnoliopsida</taxon>
        <taxon>Liliopsida</taxon>
        <taxon>Araceae</taxon>
        <taxon>Aroideae</taxon>
        <taxon>Colocasieae</taxon>
        <taxon>Colocasia</taxon>
    </lineage>
</organism>
<gene>
    <name evidence="8" type="ORF">Taro_051757</name>
</gene>
<dbReference type="EMBL" id="NMUH01008425">
    <property type="protein sequence ID" value="MQM18762.1"/>
    <property type="molecule type" value="Genomic_DNA"/>
</dbReference>
<comment type="similarity">
    <text evidence="7">Belongs to the PsbQ family.</text>
</comment>
<evidence type="ECO:0000256" key="3">
    <source>
        <dbReference type="ARBA" id="ARBA00022640"/>
    </source>
</evidence>
<dbReference type="GO" id="GO:0019898">
    <property type="term" value="C:extrinsic component of membrane"/>
    <property type="evidence" value="ECO:0007669"/>
    <property type="project" value="InterPro"/>
</dbReference>
<sequence>MGSFLKHMVICHSYTARQLNDHHRCRRHKQACLHDAAVRCSSPTSAGDGGEAASSRRWVVASTTFLATSALLSAAAAQKPPPAAAEAWGASSYIKEHYFQPEISPEDSAARIRQTAQGLRSMRPMLENMSWRYVLLYVRVKMAYLSTDLKNAMTTVPDGRRKAYVKTANEVVDNMTELDRYVRTPKVYESYLYYERTLKSLDELLAQLA</sequence>
<evidence type="ECO:0000256" key="5">
    <source>
        <dbReference type="ARBA" id="ARBA00023078"/>
    </source>
</evidence>
<dbReference type="OrthoDB" id="1877844at2759"/>
<keyword evidence="6" id="KW-0472">Membrane</keyword>
<keyword evidence="4" id="KW-0809">Transit peptide</keyword>
<dbReference type="Proteomes" id="UP000652761">
    <property type="component" value="Unassembled WGS sequence"/>
</dbReference>
<comment type="caution">
    <text evidence="8">The sequence shown here is derived from an EMBL/GenBank/DDBJ whole genome shotgun (WGS) entry which is preliminary data.</text>
</comment>
<evidence type="ECO:0000256" key="4">
    <source>
        <dbReference type="ARBA" id="ARBA00022946"/>
    </source>
</evidence>
<proteinExistence type="inferred from homology"/>
<dbReference type="SUPFAM" id="SSF101112">
    <property type="entry name" value="Oxygen-evolving enhancer protein 3"/>
    <property type="match status" value="1"/>
</dbReference>
<dbReference type="GO" id="GO:0005509">
    <property type="term" value="F:calcium ion binding"/>
    <property type="evidence" value="ECO:0007669"/>
    <property type="project" value="InterPro"/>
</dbReference>
<keyword evidence="5" id="KW-0793">Thylakoid</keyword>
<evidence type="ECO:0000256" key="2">
    <source>
        <dbReference type="ARBA" id="ARBA00022528"/>
    </source>
</evidence>
<dbReference type="Gene3D" id="1.20.120.290">
    <property type="entry name" value="Oxygen-evolving enhancer protein 3 (PsbQ), four-helix up-down bundle"/>
    <property type="match status" value="1"/>
</dbReference>
<accession>A0A843XHN7</accession>
<dbReference type="InterPro" id="IPR054099">
    <property type="entry name" value="PSII_PsbQ_pln"/>
</dbReference>
<keyword evidence="3" id="KW-0934">Plastid</keyword>
<dbReference type="PANTHER" id="PTHR33399">
    <property type="entry name" value="OXYGEN-EVOLVING ENHANCER PROTEIN 3-1, CHLOROPLASTIC"/>
    <property type="match status" value="1"/>
</dbReference>
<evidence type="ECO:0000313" key="8">
    <source>
        <dbReference type="EMBL" id="MQM18762.1"/>
    </source>
</evidence>
<dbReference type="GO" id="GO:0009535">
    <property type="term" value="C:chloroplast thylakoid membrane"/>
    <property type="evidence" value="ECO:0007669"/>
    <property type="project" value="UniProtKB-SubCell"/>
</dbReference>
<comment type="subcellular location">
    <subcellularLocation>
        <location evidence="1">Plastid</location>
        <location evidence="1">Chloroplast thylakoid membrane</location>
    </subcellularLocation>
</comment>
<dbReference type="AlphaFoldDB" id="A0A843XHN7"/>
<evidence type="ECO:0000256" key="6">
    <source>
        <dbReference type="ARBA" id="ARBA00023136"/>
    </source>
</evidence>
<evidence type="ECO:0000256" key="1">
    <source>
        <dbReference type="ARBA" id="ARBA00004334"/>
    </source>
</evidence>
<name>A0A843XHN7_COLES</name>
<evidence type="ECO:0008006" key="10">
    <source>
        <dbReference type="Google" id="ProtNLM"/>
    </source>
</evidence>
<dbReference type="GO" id="GO:0009654">
    <property type="term" value="C:photosystem II oxygen evolving complex"/>
    <property type="evidence" value="ECO:0007669"/>
    <property type="project" value="InterPro"/>
</dbReference>
<keyword evidence="2" id="KW-0150">Chloroplast</keyword>
<dbReference type="PANTHER" id="PTHR33399:SF5">
    <property type="entry name" value="PHOTOSYNTHETIC NDH SUBUNIT OF LUMENAL LOCATION 2, CHLOROPLASTIC"/>
    <property type="match status" value="1"/>
</dbReference>
<evidence type="ECO:0000256" key="7">
    <source>
        <dbReference type="ARBA" id="ARBA00035649"/>
    </source>
</evidence>